<evidence type="ECO:0000313" key="2">
    <source>
        <dbReference type="EMBL" id="HGQ73847.1"/>
    </source>
</evidence>
<comment type="caution">
    <text evidence="2">The sequence shown here is derived from an EMBL/GenBank/DDBJ whole genome shotgun (WGS) entry which is preliminary data.</text>
</comment>
<feature type="coiled-coil region" evidence="1">
    <location>
        <begin position="292"/>
        <end position="319"/>
    </location>
</feature>
<protein>
    <submittedName>
        <fullName evidence="2">Uncharacterized protein</fullName>
    </submittedName>
</protein>
<dbReference type="AlphaFoldDB" id="A0A7C4NMI3"/>
<proteinExistence type="predicted"/>
<organism evidence="2">
    <name type="scientific">Staphylothermus marinus</name>
    <dbReference type="NCBI Taxonomy" id="2280"/>
    <lineage>
        <taxon>Archaea</taxon>
        <taxon>Thermoproteota</taxon>
        <taxon>Thermoprotei</taxon>
        <taxon>Desulfurococcales</taxon>
        <taxon>Desulfurococcaceae</taxon>
        <taxon>Staphylothermus</taxon>
    </lineage>
</organism>
<evidence type="ECO:0000256" key="1">
    <source>
        <dbReference type="SAM" id="Coils"/>
    </source>
</evidence>
<reference evidence="2" key="1">
    <citation type="journal article" date="2020" name="mSystems">
        <title>Genome- and Community-Level Interaction Insights into Carbon Utilization and Element Cycling Functions of Hydrothermarchaeota in Hydrothermal Sediment.</title>
        <authorList>
            <person name="Zhou Z."/>
            <person name="Liu Y."/>
            <person name="Xu W."/>
            <person name="Pan J."/>
            <person name="Luo Z.H."/>
            <person name="Li M."/>
        </authorList>
    </citation>
    <scope>NUCLEOTIDE SEQUENCE [LARGE SCALE GENOMIC DNA]</scope>
    <source>
        <strain evidence="2">SpSt-648</strain>
    </source>
</reference>
<sequence>MILFKSDREKFEDEIAKAINDRNKGNLEGAVNHYLKAYEIASRTTDPDVRKRSGEALFYALFYDALIKKTPEAFSKAAEACGKLESTHQLDIGIAVKPAAGDLARDLEIASMIFSLPKFDVDAVGSMDQSVASLYEKVGNRLLMEGSRRLIIEDILGIHEELNTIGLRLIGYSKVIEAFRLEADNPGRAVELYSEALSYLQQATPEVRNYVNSKLAKLAKATKCWVCHREIQGEDVNYLYLPASINTYILEKYGAEASHLISEGRIAVCRVCYTMVYNLSDALARKYYDMAIAMIREVEARLEARIRSLESKIIRLESKIPITFTK</sequence>
<name>A0A7C4NMI3_STAMA</name>
<dbReference type="EMBL" id="DTBP01000015">
    <property type="protein sequence ID" value="HGQ73847.1"/>
    <property type="molecule type" value="Genomic_DNA"/>
</dbReference>
<accession>A0A7C4NMI3</accession>
<keyword evidence="1" id="KW-0175">Coiled coil</keyword>
<gene>
    <name evidence="2" type="ORF">ENU20_02065</name>
</gene>